<accession>A0A511J6C1</accession>
<organism evidence="2 3">
    <name type="scientific">Cellulomonas composti</name>
    <dbReference type="NCBI Taxonomy" id="266130"/>
    <lineage>
        <taxon>Bacteria</taxon>
        <taxon>Bacillati</taxon>
        <taxon>Actinomycetota</taxon>
        <taxon>Actinomycetes</taxon>
        <taxon>Micrococcales</taxon>
        <taxon>Cellulomonadaceae</taxon>
        <taxon>Cellulomonas</taxon>
    </lineage>
</organism>
<dbReference type="CDD" id="cd04301">
    <property type="entry name" value="NAT_SF"/>
    <property type="match status" value="1"/>
</dbReference>
<dbReference type="PROSITE" id="PS51186">
    <property type="entry name" value="GNAT"/>
    <property type="match status" value="1"/>
</dbReference>
<gene>
    <name evidence="2" type="ORF">CCO02nite_02030</name>
</gene>
<evidence type="ECO:0000259" key="1">
    <source>
        <dbReference type="PROSITE" id="PS51186"/>
    </source>
</evidence>
<dbReference type="GO" id="GO:0016747">
    <property type="term" value="F:acyltransferase activity, transferring groups other than amino-acyl groups"/>
    <property type="evidence" value="ECO:0007669"/>
    <property type="project" value="InterPro"/>
</dbReference>
<reference evidence="2 3" key="1">
    <citation type="submission" date="2019-07" db="EMBL/GenBank/DDBJ databases">
        <title>Whole genome shotgun sequence of Cellulomonas composti NBRC 100758.</title>
        <authorList>
            <person name="Hosoyama A."/>
            <person name="Uohara A."/>
            <person name="Ohji S."/>
            <person name="Ichikawa N."/>
        </authorList>
    </citation>
    <scope>NUCLEOTIDE SEQUENCE [LARGE SCALE GENOMIC DNA]</scope>
    <source>
        <strain evidence="2 3">NBRC 100758</strain>
    </source>
</reference>
<proteinExistence type="predicted"/>
<dbReference type="Pfam" id="PF13508">
    <property type="entry name" value="Acetyltransf_7"/>
    <property type="match status" value="1"/>
</dbReference>
<dbReference type="Proteomes" id="UP000321720">
    <property type="component" value="Unassembled WGS sequence"/>
</dbReference>
<dbReference type="SUPFAM" id="SSF55729">
    <property type="entry name" value="Acyl-CoA N-acyltransferases (Nat)"/>
    <property type="match status" value="1"/>
</dbReference>
<dbReference type="OrthoDB" id="5243635at2"/>
<keyword evidence="3" id="KW-1185">Reference proteome</keyword>
<evidence type="ECO:0000313" key="3">
    <source>
        <dbReference type="Proteomes" id="UP000321720"/>
    </source>
</evidence>
<comment type="caution">
    <text evidence="2">The sequence shown here is derived from an EMBL/GenBank/DDBJ whole genome shotgun (WGS) entry which is preliminary data.</text>
</comment>
<protein>
    <recommendedName>
        <fullName evidence="1">N-acetyltransferase domain-containing protein</fullName>
    </recommendedName>
</protein>
<dbReference type="AlphaFoldDB" id="A0A511J6C1"/>
<dbReference type="Gene3D" id="3.40.630.30">
    <property type="match status" value="1"/>
</dbReference>
<sequence length="162" mass="17194">MHIIGAQPVRVASDVGAVSVAAPTDRREPPVGRGSSSKRREHFWTAVIADERYRDRVSAVAEVDGTIVGLALAGPPSDEDAAWAQQLYALYTYVAYHGSGAGSALLAAVLDPRASAGLWVADPNPRAQAFYRKHGFVPDGTTKVDHGVHELRMVRPGAPGIT</sequence>
<dbReference type="RefSeq" id="WP_146841120.1">
    <property type="nucleotide sequence ID" value="NZ_BJWG01000001.1"/>
</dbReference>
<dbReference type="InterPro" id="IPR000182">
    <property type="entry name" value="GNAT_dom"/>
</dbReference>
<feature type="domain" description="N-acetyltransferase" evidence="1">
    <location>
        <begin position="16"/>
        <end position="158"/>
    </location>
</feature>
<dbReference type="EMBL" id="BJWG01000001">
    <property type="protein sequence ID" value="GEL93545.1"/>
    <property type="molecule type" value="Genomic_DNA"/>
</dbReference>
<name>A0A511J6C1_9CELL</name>
<dbReference type="InterPro" id="IPR016181">
    <property type="entry name" value="Acyl_CoA_acyltransferase"/>
</dbReference>
<evidence type="ECO:0000313" key="2">
    <source>
        <dbReference type="EMBL" id="GEL93545.1"/>
    </source>
</evidence>